<dbReference type="Proteomes" id="UP000000814">
    <property type="component" value="Chromosome"/>
</dbReference>
<accession>Q97JW0</accession>
<reference evidence="1 2" key="1">
    <citation type="journal article" date="2001" name="J. Bacteriol.">
        <title>Genome sequence and comparative analysis of the solvent-producing bacterium Clostridium acetobutylicum.</title>
        <authorList>
            <person name="Nolling J."/>
            <person name="Breton G."/>
            <person name="Omelchenko M.V."/>
            <person name="Makarova K.S."/>
            <person name="Zeng Q."/>
            <person name="Gibson R."/>
            <person name="Lee H.M."/>
            <person name="Dubois J."/>
            <person name="Qiu D."/>
            <person name="Hitti J."/>
            <person name="Wolf Y.I."/>
            <person name="Tatusov R.L."/>
            <person name="Sabathe F."/>
            <person name="Doucette-Stamm L."/>
            <person name="Soucaille P."/>
            <person name="Daly M.J."/>
            <person name="Bennett G.N."/>
            <person name="Koonin E.V."/>
            <person name="Smith D.R."/>
        </authorList>
    </citation>
    <scope>NUCLEOTIDE SEQUENCE [LARGE SCALE GENOMIC DNA]</scope>
    <source>
        <strain evidence="2">ATCC 824 / DSM 792 / JCM 1419 / LMG 5710 / VKM B-1787</strain>
    </source>
</reference>
<evidence type="ECO:0000313" key="2">
    <source>
        <dbReference type="Proteomes" id="UP000000814"/>
    </source>
</evidence>
<dbReference type="GeneID" id="44997673"/>
<evidence type="ECO:0000313" key="1">
    <source>
        <dbReference type="EMBL" id="AAK79135.1"/>
    </source>
</evidence>
<sequence>MIEEIEDARKEWIQTDDFQFVKEVSKGIFKIINIAEINEIYAISYHSIDLNNYTKEELENAVNTYYKSLEDLYAEYKESSNQIIAEILSEQETFSKRKLLGSLDEVKKWILENYKITLL</sequence>
<dbReference type="PIR" id="D97043">
    <property type="entry name" value="D97043"/>
</dbReference>
<dbReference type="RefSeq" id="WP_010964476.1">
    <property type="nucleotide sequence ID" value="NC_003030.1"/>
</dbReference>
<name>Q97JW0_CLOAB</name>
<organism evidence="1 2">
    <name type="scientific">Clostridium acetobutylicum (strain ATCC 824 / DSM 792 / JCM 1419 / IAM 19013 / LMG 5710 / NBRC 13948 / NRRL B-527 / VKM B-1787 / 2291 / W)</name>
    <dbReference type="NCBI Taxonomy" id="272562"/>
    <lineage>
        <taxon>Bacteria</taxon>
        <taxon>Bacillati</taxon>
        <taxon>Bacillota</taxon>
        <taxon>Clostridia</taxon>
        <taxon>Eubacteriales</taxon>
        <taxon>Clostridiaceae</taxon>
        <taxon>Clostridium</taxon>
    </lineage>
</organism>
<dbReference type="PATRIC" id="fig|272562.8.peg.1368"/>
<keyword evidence="2" id="KW-1185">Reference proteome</keyword>
<proteinExistence type="predicted"/>
<dbReference type="EMBL" id="AE001437">
    <property type="protein sequence ID" value="AAK79135.1"/>
    <property type="molecule type" value="Genomic_DNA"/>
</dbReference>
<protein>
    <submittedName>
        <fullName evidence="1">Uncharacterized protein</fullName>
    </submittedName>
</protein>
<dbReference type="STRING" id="272562.CA_C1163"/>
<dbReference type="HOGENOM" id="CLU_2057238_0_0_9"/>
<gene>
    <name evidence="1" type="ordered locus">CA_C1163</name>
</gene>
<dbReference type="AlphaFoldDB" id="Q97JW0"/>
<dbReference type="KEGG" id="cac:CA_C1163"/>